<dbReference type="EMBL" id="RHPJ01000003">
    <property type="protein sequence ID" value="TGO04950.1"/>
    <property type="molecule type" value="Genomic_DNA"/>
</dbReference>
<evidence type="ECO:0000256" key="8">
    <source>
        <dbReference type="SAM" id="MobiDB-lite"/>
    </source>
</evidence>
<evidence type="ECO:0000256" key="4">
    <source>
        <dbReference type="ARBA" id="ARBA00022960"/>
    </source>
</evidence>
<feature type="transmembrane region" description="Helical" evidence="9">
    <location>
        <begin position="299"/>
        <end position="320"/>
    </location>
</feature>
<gene>
    <name evidence="10" type="ORF">SERN_2543</name>
</gene>
<keyword evidence="2" id="KW-1003">Cell membrane</keyword>
<evidence type="ECO:0000256" key="9">
    <source>
        <dbReference type="SAM" id="Phobius"/>
    </source>
</evidence>
<keyword evidence="5" id="KW-0573">Peptidoglycan synthesis</keyword>
<dbReference type="InterPro" id="IPR004268">
    <property type="entry name" value="MurJ"/>
</dbReference>
<feature type="transmembrane region" description="Helical" evidence="9">
    <location>
        <begin position="111"/>
        <end position="134"/>
    </location>
</feature>
<feature type="compositionally biased region" description="Low complexity" evidence="8">
    <location>
        <begin position="556"/>
        <end position="574"/>
    </location>
</feature>
<evidence type="ECO:0000256" key="7">
    <source>
        <dbReference type="ARBA" id="ARBA00023136"/>
    </source>
</evidence>
<dbReference type="Proteomes" id="UP000297318">
    <property type="component" value="Unassembled WGS sequence"/>
</dbReference>
<feature type="transmembrane region" description="Helical" evidence="9">
    <location>
        <begin position="146"/>
        <end position="170"/>
    </location>
</feature>
<feature type="transmembrane region" description="Helical" evidence="9">
    <location>
        <begin position="341"/>
        <end position="361"/>
    </location>
</feature>
<dbReference type="PRINTS" id="PR01806">
    <property type="entry name" value="VIRFACTRMVIN"/>
</dbReference>
<accession>A0A4Z1E0T2</accession>
<feature type="transmembrane region" description="Helical" evidence="9">
    <location>
        <begin position="177"/>
        <end position="198"/>
    </location>
</feature>
<dbReference type="Pfam" id="PF03023">
    <property type="entry name" value="MurJ"/>
    <property type="match status" value="1"/>
</dbReference>
<feature type="transmembrane region" description="Helical" evidence="9">
    <location>
        <begin position="521"/>
        <end position="542"/>
    </location>
</feature>
<evidence type="ECO:0000256" key="3">
    <source>
        <dbReference type="ARBA" id="ARBA00022692"/>
    </source>
</evidence>
<dbReference type="GO" id="GO:0009252">
    <property type="term" value="P:peptidoglycan biosynthetic process"/>
    <property type="evidence" value="ECO:0007669"/>
    <property type="project" value="UniProtKB-KW"/>
</dbReference>
<dbReference type="GO" id="GO:0034204">
    <property type="term" value="P:lipid translocation"/>
    <property type="evidence" value="ECO:0007669"/>
    <property type="project" value="TreeGrafter"/>
</dbReference>
<feature type="transmembrane region" description="Helical" evidence="9">
    <location>
        <begin position="479"/>
        <end position="501"/>
    </location>
</feature>
<reference evidence="10 11" key="1">
    <citation type="submission" date="2018-11" db="EMBL/GenBank/DDBJ databases">
        <title>Complete genome sequencing of the Actinobacteria Serinibacter sp. K3-2.</title>
        <authorList>
            <person name="Rakitin A.L."/>
            <person name="Beletsky A.V."/>
            <person name="Mardanov A.V."/>
            <person name="Ravin N.V."/>
            <person name="Gromova A.S."/>
            <person name="Filippova S.N."/>
            <person name="Gal'Chenko V.F."/>
        </authorList>
    </citation>
    <scope>NUCLEOTIDE SEQUENCE [LARGE SCALE GENOMIC DNA]</scope>
    <source>
        <strain evidence="10 11">K3-2</strain>
    </source>
</reference>
<dbReference type="RefSeq" id="WP_233251668.1">
    <property type="nucleotide sequence ID" value="NZ_RHPJ01000003.1"/>
</dbReference>
<evidence type="ECO:0000256" key="1">
    <source>
        <dbReference type="ARBA" id="ARBA00004651"/>
    </source>
</evidence>
<sequence>MPAADPSTDRDAARGRLRRLTAGVAGAAAVLTVLTLAARIVGFARWFALNAWVGPNEVGTAYSTANTVPNVLFEVAAGGALAGAVVPLLAGPLARHLRRDVDRTASALLTWAALVLIPVAALTFVVAPAAVGALSGPDAPPEQVALAATLLRIFAVQIPLYGVGVVLSGVLQAHRRFVWPAVAPLLSSLVVMGSYYVVGVLTPDDPTAADLTSAAVSALGWGTTAGVVVLSLPLLVPVARLGVRLRPTLHFPDGVAVRARSLALAGTGGLLAQQVSVVVAVKVANTFGTTDGTLNVHQYAQAVILLPYAVLAVPVATAMFPRLAEHAASGRRDALARESAMSTRVIVVVAAAGAAALVAAAGRVEQVFGHYARGESGVAGMAGGIAFGAAGVVGLALVFHLSRVLYAIENNRTALAAISVGWLTVALAAVLGALLLVGGGSDAAASATTLAVLGGATSIGTLVGSLALLLGVRHALGGAGIAGVGRTALVSLVGAGLGALAGRWAAGLGTTGASDGGPGQALALGALGGLVAVVVALAISALGDRQALARLRGARRGAGATPAPVTPAPVTTVAPVPPTVPPTQEQP</sequence>
<evidence type="ECO:0000256" key="5">
    <source>
        <dbReference type="ARBA" id="ARBA00022984"/>
    </source>
</evidence>
<feature type="region of interest" description="Disordered" evidence="8">
    <location>
        <begin position="556"/>
        <end position="587"/>
    </location>
</feature>
<keyword evidence="4" id="KW-0133">Cell shape</keyword>
<feature type="transmembrane region" description="Helical" evidence="9">
    <location>
        <begin position="20"/>
        <end position="48"/>
    </location>
</feature>
<keyword evidence="11" id="KW-1185">Reference proteome</keyword>
<dbReference type="InterPro" id="IPR051050">
    <property type="entry name" value="Lipid_II_flippase_MurJ/MviN"/>
</dbReference>
<dbReference type="GO" id="GO:0005886">
    <property type="term" value="C:plasma membrane"/>
    <property type="evidence" value="ECO:0007669"/>
    <property type="project" value="UniProtKB-SubCell"/>
</dbReference>
<dbReference type="PANTHER" id="PTHR47019:SF1">
    <property type="entry name" value="LIPID II FLIPPASE MURJ"/>
    <property type="match status" value="1"/>
</dbReference>
<dbReference type="GO" id="GO:0015648">
    <property type="term" value="F:lipid-linked peptidoglycan transporter activity"/>
    <property type="evidence" value="ECO:0007669"/>
    <property type="project" value="TreeGrafter"/>
</dbReference>
<feature type="transmembrane region" description="Helical" evidence="9">
    <location>
        <begin position="414"/>
        <end position="438"/>
    </location>
</feature>
<dbReference type="AlphaFoldDB" id="A0A4Z1E0T2"/>
<evidence type="ECO:0000256" key="2">
    <source>
        <dbReference type="ARBA" id="ARBA00022475"/>
    </source>
</evidence>
<keyword evidence="6 9" id="KW-1133">Transmembrane helix</keyword>
<comment type="caution">
    <text evidence="10">The sequence shown here is derived from an EMBL/GenBank/DDBJ whole genome shotgun (WGS) entry which is preliminary data.</text>
</comment>
<feature type="transmembrane region" description="Helical" evidence="9">
    <location>
        <begin position="262"/>
        <end position="284"/>
    </location>
</feature>
<proteinExistence type="predicted"/>
<dbReference type="PANTHER" id="PTHR47019">
    <property type="entry name" value="LIPID II FLIPPASE MURJ"/>
    <property type="match status" value="1"/>
</dbReference>
<keyword evidence="7 9" id="KW-0472">Membrane</keyword>
<keyword evidence="3 9" id="KW-0812">Transmembrane</keyword>
<feature type="transmembrane region" description="Helical" evidence="9">
    <location>
        <begin position="381"/>
        <end position="402"/>
    </location>
</feature>
<organism evidence="10 11">
    <name type="scientific">Serinibacter arcticus</name>
    <dbReference type="NCBI Taxonomy" id="1655435"/>
    <lineage>
        <taxon>Bacteria</taxon>
        <taxon>Bacillati</taxon>
        <taxon>Actinomycetota</taxon>
        <taxon>Actinomycetes</taxon>
        <taxon>Micrococcales</taxon>
        <taxon>Beutenbergiaceae</taxon>
        <taxon>Serinibacter</taxon>
    </lineage>
</organism>
<dbReference type="GO" id="GO:0008360">
    <property type="term" value="P:regulation of cell shape"/>
    <property type="evidence" value="ECO:0007669"/>
    <property type="project" value="UniProtKB-KW"/>
</dbReference>
<feature type="transmembrane region" description="Helical" evidence="9">
    <location>
        <begin position="68"/>
        <end position="90"/>
    </location>
</feature>
<feature type="transmembrane region" description="Helical" evidence="9">
    <location>
        <begin position="450"/>
        <end position="472"/>
    </location>
</feature>
<evidence type="ECO:0000256" key="6">
    <source>
        <dbReference type="ARBA" id="ARBA00022989"/>
    </source>
</evidence>
<evidence type="ECO:0000313" key="11">
    <source>
        <dbReference type="Proteomes" id="UP000297318"/>
    </source>
</evidence>
<evidence type="ECO:0000313" key="10">
    <source>
        <dbReference type="EMBL" id="TGO04950.1"/>
    </source>
</evidence>
<protein>
    <submittedName>
        <fullName evidence="10">Putative peptidoglycan lipid II flippase MurJ</fullName>
    </submittedName>
</protein>
<feature type="transmembrane region" description="Helical" evidence="9">
    <location>
        <begin position="218"/>
        <end position="241"/>
    </location>
</feature>
<name>A0A4Z1E0T2_9MICO</name>
<comment type="subcellular location">
    <subcellularLocation>
        <location evidence="1">Cell membrane</location>
        <topology evidence="1">Multi-pass membrane protein</topology>
    </subcellularLocation>
</comment>